<dbReference type="GO" id="GO:0006417">
    <property type="term" value="P:regulation of translation"/>
    <property type="evidence" value="ECO:0007669"/>
    <property type="project" value="TreeGrafter"/>
</dbReference>
<dbReference type="PANTHER" id="PTHR48032:SF6">
    <property type="entry name" value="RNA-BINDING (RRM_RBD_RNP MOTIFS) FAMILY PROTEIN"/>
    <property type="match status" value="1"/>
</dbReference>
<dbReference type="InterPro" id="IPR035979">
    <property type="entry name" value="RBD_domain_sf"/>
</dbReference>
<dbReference type="PROSITE" id="PS50102">
    <property type="entry name" value="RRM"/>
    <property type="match status" value="1"/>
</dbReference>
<evidence type="ECO:0000256" key="3">
    <source>
        <dbReference type="PROSITE-ProRule" id="PRU00176"/>
    </source>
</evidence>
<keyword evidence="6" id="KW-1185">Reference proteome</keyword>
<dbReference type="GeneID" id="22913979"/>
<dbReference type="Pfam" id="PF00076">
    <property type="entry name" value="RRM_1"/>
    <property type="match status" value="1"/>
</dbReference>
<dbReference type="eggNOG" id="KOG4205">
    <property type="taxonomic scope" value="Eukaryota"/>
</dbReference>
<reference evidence="5" key="1">
    <citation type="submission" date="2013-12" db="EMBL/GenBank/DDBJ databases">
        <authorList>
            <person name="Omoto C.K."/>
            <person name="Sibley D."/>
            <person name="Venepally P."/>
            <person name="Hadjithomas M."/>
            <person name="Karamycheva S."/>
            <person name="Brunk B."/>
            <person name="Roos D."/>
            <person name="Caler E."/>
            <person name="Lorenzi H."/>
        </authorList>
    </citation>
    <scope>NUCLEOTIDE SEQUENCE</scope>
</reference>
<feature type="domain" description="RRM" evidence="4">
    <location>
        <begin position="16"/>
        <end position="103"/>
    </location>
</feature>
<keyword evidence="2 3" id="KW-0694">RNA-binding</keyword>
<dbReference type="OMA" id="CIFENSC"/>
<dbReference type="SMART" id="SM00360">
    <property type="entry name" value="RRM"/>
    <property type="match status" value="1"/>
</dbReference>
<dbReference type="OrthoDB" id="1875751at2759"/>
<evidence type="ECO:0000259" key="4">
    <source>
        <dbReference type="PROSITE" id="PS50102"/>
    </source>
</evidence>
<dbReference type="Proteomes" id="UP000019763">
    <property type="component" value="Unassembled WGS sequence"/>
</dbReference>
<name>A0A023B3K5_GRENI</name>
<evidence type="ECO:0000256" key="1">
    <source>
        <dbReference type="ARBA" id="ARBA00022737"/>
    </source>
</evidence>
<gene>
    <name evidence="5" type="ORF">GNI_113180</name>
</gene>
<evidence type="ECO:0000313" key="6">
    <source>
        <dbReference type="Proteomes" id="UP000019763"/>
    </source>
</evidence>
<dbReference type="PANTHER" id="PTHR48032">
    <property type="entry name" value="RNA-BINDING PROTEIN MUSASHI HOMOLOG RBP6"/>
    <property type="match status" value="1"/>
</dbReference>
<sequence>MDDEAWQPQSDNDQHSKMFVGGLAQTVTSDFLKAYFSNYGPVQDAFVLMDEQSGRSRGFGFVTFEDPLTLKNVLRQKPHILGNKQVDCKHAVNKNIKRAPKNASVPNFCSAWATAYDSRQSVAPDEAEATL</sequence>
<dbReference type="VEuPathDB" id="CryptoDB:GNI_113180"/>
<dbReference type="RefSeq" id="XP_011131559.1">
    <property type="nucleotide sequence ID" value="XM_011133257.1"/>
</dbReference>
<comment type="caution">
    <text evidence="5">The sequence shown here is derived from an EMBL/GenBank/DDBJ whole genome shotgun (WGS) entry which is preliminary data.</text>
</comment>
<dbReference type="EMBL" id="AFNH02000847">
    <property type="protein sequence ID" value="EZG55419.1"/>
    <property type="molecule type" value="Genomic_DNA"/>
</dbReference>
<dbReference type="InterPro" id="IPR012677">
    <property type="entry name" value="Nucleotide-bd_a/b_plait_sf"/>
</dbReference>
<dbReference type="InterPro" id="IPR000504">
    <property type="entry name" value="RRM_dom"/>
</dbReference>
<dbReference type="GO" id="GO:0003729">
    <property type="term" value="F:mRNA binding"/>
    <property type="evidence" value="ECO:0007669"/>
    <property type="project" value="TreeGrafter"/>
</dbReference>
<keyword evidence="1" id="KW-0677">Repeat</keyword>
<organism evidence="5 6">
    <name type="scientific">Gregarina niphandrodes</name>
    <name type="common">Septate eugregarine</name>
    <dbReference type="NCBI Taxonomy" id="110365"/>
    <lineage>
        <taxon>Eukaryota</taxon>
        <taxon>Sar</taxon>
        <taxon>Alveolata</taxon>
        <taxon>Apicomplexa</taxon>
        <taxon>Conoidasida</taxon>
        <taxon>Gregarinasina</taxon>
        <taxon>Eugregarinorida</taxon>
        <taxon>Gregarinidae</taxon>
        <taxon>Gregarina</taxon>
    </lineage>
</organism>
<dbReference type="Gene3D" id="3.30.70.330">
    <property type="match status" value="1"/>
</dbReference>
<accession>A0A023B3K5</accession>
<dbReference type="AlphaFoldDB" id="A0A023B3K5"/>
<evidence type="ECO:0000313" key="5">
    <source>
        <dbReference type="EMBL" id="EZG55419.1"/>
    </source>
</evidence>
<protein>
    <submittedName>
        <fullName evidence="5">RNA recognition motif (RRM) containing protein</fullName>
    </submittedName>
</protein>
<proteinExistence type="predicted"/>
<dbReference type="SUPFAM" id="SSF54928">
    <property type="entry name" value="RNA-binding domain, RBD"/>
    <property type="match status" value="1"/>
</dbReference>
<evidence type="ECO:0000256" key="2">
    <source>
        <dbReference type="ARBA" id="ARBA00022884"/>
    </source>
</evidence>